<dbReference type="GO" id="GO:0005737">
    <property type="term" value="C:cytoplasm"/>
    <property type="evidence" value="ECO:0007669"/>
    <property type="project" value="InterPro"/>
</dbReference>
<reference evidence="3" key="1">
    <citation type="submission" date="2022-07" db="EMBL/GenBank/DDBJ databases">
        <title>Genome Sequence of Physisporinus lineatus.</title>
        <authorList>
            <person name="Buettner E."/>
        </authorList>
    </citation>
    <scope>NUCLEOTIDE SEQUENCE</scope>
    <source>
        <strain evidence="3">VT162</strain>
    </source>
</reference>
<protein>
    <recommendedName>
        <fullName evidence="2">Programmed cell death protein 2 C-terminal domain-containing protein</fullName>
    </recommendedName>
</protein>
<dbReference type="Proteomes" id="UP001212997">
    <property type="component" value="Unassembled WGS sequence"/>
</dbReference>
<feature type="compositionally biased region" description="Acidic residues" evidence="1">
    <location>
        <begin position="118"/>
        <end position="144"/>
    </location>
</feature>
<name>A0AAD5YEI1_9APHY</name>
<feature type="compositionally biased region" description="Basic and acidic residues" evidence="1">
    <location>
        <begin position="78"/>
        <end position="88"/>
    </location>
</feature>
<dbReference type="AlphaFoldDB" id="A0AAD5YEI1"/>
<feature type="region of interest" description="Disordered" evidence="1">
    <location>
        <begin position="78"/>
        <end position="144"/>
    </location>
</feature>
<dbReference type="Pfam" id="PF04194">
    <property type="entry name" value="PDCD2_C"/>
    <property type="match status" value="1"/>
</dbReference>
<organism evidence="3 4">
    <name type="scientific">Meripilus lineatus</name>
    <dbReference type="NCBI Taxonomy" id="2056292"/>
    <lineage>
        <taxon>Eukaryota</taxon>
        <taxon>Fungi</taxon>
        <taxon>Dikarya</taxon>
        <taxon>Basidiomycota</taxon>
        <taxon>Agaricomycotina</taxon>
        <taxon>Agaricomycetes</taxon>
        <taxon>Polyporales</taxon>
        <taxon>Meripilaceae</taxon>
        <taxon>Meripilus</taxon>
    </lineage>
</organism>
<evidence type="ECO:0000256" key="1">
    <source>
        <dbReference type="SAM" id="MobiDB-lite"/>
    </source>
</evidence>
<dbReference type="PANTHER" id="PTHR47524:SF1">
    <property type="entry name" value="20S RRNA ACCUMULATION PROTEIN 4"/>
    <property type="match status" value="1"/>
</dbReference>
<sequence>MELLVQLWCPLEDSPNDRTLYIWGCARGECQKKDGRYVSMNPYFLICRRLYEGLTRACVHAWAIGGGISQLEERAKQAEAEKKAKESASKSNPFNMKGSITGPPQGLGSQIFGGNASDDNESGEDNGYDDRSEDESDVEQADEETLVTALEGASLIDSAWTTGPEYSPIYISTVPEYLPPPPKSKVTIAEVDDIGAGEKNKEGSWSMEGYENSLEVDHAFERFSRRLGHQGEQCVRYELGGTPLPFASDGVFDKLFPAPKPSAVTVTKAAFMVQPLNKRTYDASSIAPCTVCKSRRVFECQLVPNLINVLKRSGEEAKGKKKQSDEERRKELEAALKHSTGGMEWGTVIVFSCEKDCCTEGADAIKNCWREECVLVQWDV</sequence>
<dbReference type="PANTHER" id="PTHR47524">
    <property type="entry name" value="20S RRNA ACCUMULATION PROTEIN 4"/>
    <property type="match status" value="1"/>
</dbReference>
<dbReference type="GO" id="GO:0030490">
    <property type="term" value="P:maturation of SSU-rRNA"/>
    <property type="evidence" value="ECO:0007669"/>
    <property type="project" value="TreeGrafter"/>
</dbReference>
<keyword evidence="4" id="KW-1185">Reference proteome</keyword>
<dbReference type="EMBL" id="JANAWD010000336">
    <property type="protein sequence ID" value="KAJ3481151.1"/>
    <property type="molecule type" value="Genomic_DNA"/>
</dbReference>
<proteinExistence type="predicted"/>
<evidence type="ECO:0000313" key="3">
    <source>
        <dbReference type="EMBL" id="KAJ3481151.1"/>
    </source>
</evidence>
<dbReference type="InterPro" id="IPR007320">
    <property type="entry name" value="PDCD2_C"/>
</dbReference>
<feature type="domain" description="Programmed cell death protein 2 C-terminal" evidence="2">
    <location>
        <begin position="217"/>
        <end position="378"/>
    </location>
</feature>
<gene>
    <name evidence="3" type="ORF">NLI96_g7851</name>
</gene>
<accession>A0AAD5YEI1</accession>
<evidence type="ECO:0000259" key="2">
    <source>
        <dbReference type="Pfam" id="PF04194"/>
    </source>
</evidence>
<evidence type="ECO:0000313" key="4">
    <source>
        <dbReference type="Proteomes" id="UP001212997"/>
    </source>
</evidence>
<comment type="caution">
    <text evidence="3">The sequence shown here is derived from an EMBL/GenBank/DDBJ whole genome shotgun (WGS) entry which is preliminary data.</text>
</comment>